<feature type="domain" description="HTH hxlR-type" evidence="5">
    <location>
        <begin position="1"/>
        <end position="103"/>
    </location>
</feature>
<evidence type="ECO:0000256" key="3">
    <source>
        <dbReference type="ARBA" id="ARBA00023163"/>
    </source>
</evidence>
<dbReference type="AlphaFoldDB" id="A0A3N9Y1T6"/>
<name>A0A3N9Y1T6_9ACTN</name>
<organism evidence="6 7">
    <name type="scientific">Micromonospora ureilytica</name>
    <dbReference type="NCBI Taxonomy" id="709868"/>
    <lineage>
        <taxon>Bacteria</taxon>
        <taxon>Bacillati</taxon>
        <taxon>Actinomycetota</taxon>
        <taxon>Actinomycetes</taxon>
        <taxon>Micromonosporales</taxon>
        <taxon>Micromonosporaceae</taxon>
        <taxon>Micromonospora</taxon>
    </lineage>
</organism>
<dbReference type="Pfam" id="PF01638">
    <property type="entry name" value="HxlR"/>
    <property type="match status" value="1"/>
</dbReference>
<dbReference type="InterPro" id="IPR036390">
    <property type="entry name" value="WH_DNA-bd_sf"/>
</dbReference>
<evidence type="ECO:0000313" key="6">
    <source>
        <dbReference type="EMBL" id="RQX19139.1"/>
    </source>
</evidence>
<evidence type="ECO:0000259" key="5">
    <source>
        <dbReference type="PROSITE" id="PS51118"/>
    </source>
</evidence>
<dbReference type="Proteomes" id="UP000278981">
    <property type="component" value="Unassembled WGS sequence"/>
</dbReference>
<keyword evidence="2" id="KW-0238">DNA-binding</keyword>
<dbReference type="Gene3D" id="1.10.10.10">
    <property type="entry name" value="Winged helix-like DNA-binding domain superfamily/Winged helix DNA-binding domain"/>
    <property type="match status" value="1"/>
</dbReference>
<reference evidence="6 7" key="1">
    <citation type="submission" date="2018-04" db="EMBL/GenBank/DDBJ databases">
        <title>Micromonosporas from Atacama Desert.</title>
        <authorList>
            <person name="Carro L."/>
            <person name="Klenk H.-P."/>
            <person name="Goodfellow M."/>
        </authorList>
    </citation>
    <scope>NUCLEOTIDE SEQUENCE [LARGE SCALE GENOMIC DNA]</scope>
    <source>
        <strain evidence="6 7">LB19</strain>
    </source>
</reference>
<proteinExistence type="predicted"/>
<evidence type="ECO:0000256" key="1">
    <source>
        <dbReference type="ARBA" id="ARBA00023015"/>
    </source>
</evidence>
<gene>
    <name evidence="6" type="ORF">DDE19_05330</name>
</gene>
<sequence>MQQASGISGPLLKLRRRPSNDPRDAALTSRCAAGRRRRALPGVSSNLLTDRLRELEGHGVVRQRRLPPPAASVVYDLTEDGRELEPIVLALGGWGLRVPLPSVPAHLSVTSVLLFLRGSLRPSPQEPPATYRFELADQVWTIRTQDGRVHIEPGEPAHSHAGLRSDPATLNALLDGSTSLAAARATGATALTGDEAALRRFLDSGRRRES</sequence>
<dbReference type="EMBL" id="QDGB01000169">
    <property type="protein sequence ID" value="RQX19139.1"/>
    <property type="molecule type" value="Genomic_DNA"/>
</dbReference>
<dbReference type="GO" id="GO:0003677">
    <property type="term" value="F:DNA binding"/>
    <property type="evidence" value="ECO:0007669"/>
    <property type="project" value="UniProtKB-KW"/>
</dbReference>
<dbReference type="InterPro" id="IPR002577">
    <property type="entry name" value="HTH_HxlR"/>
</dbReference>
<dbReference type="PANTHER" id="PTHR33204:SF18">
    <property type="entry name" value="TRANSCRIPTIONAL REGULATORY PROTEIN"/>
    <property type="match status" value="1"/>
</dbReference>
<dbReference type="PROSITE" id="PS51118">
    <property type="entry name" value="HTH_HXLR"/>
    <property type="match status" value="1"/>
</dbReference>
<comment type="caution">
    <text evidence="6">The sequence shown here is derived from an EMBL/GenBank/DDBJ whole genome shotgun (WGS) entry which is preliminary data.</text>
</comment>
<dbReference type="PANTHER" id="PTHR33204">
    <property type="entry name" value="TRANSCRIPTIONAL REGULATOR, MARR FAMILY"/>
    <property type="match status" value="1"/>
</dbReference>
<accession>A0A3N9Y1T6</accession>
<dbReference type="OrthoDB" id="9792527at2"/>
<dbReference type="SUPFAM" id="SSF55718">
    <property type="entry name" value="SCP-like"/>
    <property type="match status" value="1"/>
</dbReference>
<protein>
    <submittedName>
        <fullName evidence="6">HxlR family transcriptional regulator</fullName>
    </submittedName>
</protein>
<evidence type="ECO:0000256" key="4">
    <source>
        <dbReference type="SAM" id="MobiDB-lite"/>
    </source>
</evidence>
<feature type="region of interest" description="Disordered" evidence="4">
    <location>
        <begin position="1"/>
        <end position="25"/>
    </location>
</feature>
<evidence type="ECO:0000313" key="7">
    <source>
        <dbReference type="Proteomes" id="UP000278981"/>
    </source>
</evidence>
<dbReference type="InterPro" id="IPR036527">
    <property type="entry name" value="SCP2_sterol-bd_dom_sf"/>
</dbReference>
<keyword evidence="1" id="KW-0805">Transcription regulation</keyword>
<dbReference type="Gene3D" id="3.30.1050.10">
    <property type="entry name" value="SCP2 sterol-binding domain"/>
    <property type="match status" value="1"/>
</dbReference>
<keyword evidence="3" id="KW-0804">Transcription</keyword>
<dbReference type="InterPro" id="IPR036388">
    <property type="entry name" value="WH-like_DNA-bd_sf"/>
</dbReference>
<evidence type="ECO:0000256" key="2">
    <source>
        <dbReference type="ARBA" id="ARBA00023125"/>
    </source>
</evidence>
<dbReference type="SUPFAM" id="SSF46785">
    <property type="entry name" value="Winged helix' DNA-binding domain"/>
    <property type="match status" value="1"/>
</dbReference>